<keyword evidence="5" id="KW-0418">Kinase</keyword>
<dbReference type="Gene3D" id="1.10.287.130">
    <property type="match status" value="1"/>
</dbReference>
<feature type="modified residue" description="4-aspartylphosphate" evidence="7">
    <location>
        <position position="1271"/>
    </location>
</feature>
<evidence type="ECO:0000259" key="8">
    <source>
        <dbReference type="PROSITE" id="PS50109"/>
    </source>
</evidence>
<keyword evidence="5" id="KW-0808">Transferase</keyword>
<dbReference type="InterPro" id="IPR005467">
    <property type="entry name" value="His_kinase_dom"/>
</dbReference>
<dbReference type="Gene3D" id="3.30.565.10">
    <property type="entry name" value="Histidine kinase-like ATPase, C-terminal domain"/>
    <property type="match status" value="1"/>
</dbReference>
<dbReference type="Gene3D" id="3.30.70.270">
    <property type="match status" value="1"/>
</dbReference>
<dbReference type="SUPFAM" id="SSF47384">
    <property type="entry name" value="Homodimeric domain of signal transducing histidine kinase"/>
    <property type="match status" value="1"/>
</dbReference>
<evidence type="ECO:0000256" key="7">
    <source>
        <dbReference type="PROSITE-ProRule" id="PRU00169"/>
    </source>
</evidence>
<dbReference type="CDD" id="cd00082">
    <property type="entry name" value="HisKA"/>
    <property type="match status" value="1"/>
</dbReference>
<dbReference type="PROSITE" id="PS50109">
    <property type="entry name" value="HIS_KIN"/>
    <property type="match status" value="1"/>
</dbReference>
<keyword evidence="12" id="KW-1185">Reference proteome</keyword>
<dbReference type="CDD" id="cd17546">
    <property type="entry name" value="REC_hyHK_CKI1_RcsC-like"/>
    <property type="match status" value="1"/>
</dbReference>
<dbReference type="PANTHER" id="PTHR45339:SF1">
    <property type="entry name" value="HYBRID SIGNAL TRANSDUCTION HISTIDINE KINASE J"/>
    <property type="match status" value="1"/>
</dbReference>
<accession>A0A369L5B2</accession>
<dbReference type="STRING" id="1034345.GCA_000236865_01794"/>
<dbReference type="EMBL" id="PPTP01000006">
    <property type="protein sequence ID" value="RDB55053.1"/>
    <property type="molecule type" value="Genomic_DNA"/>
</dbReference>
<dbReference type="SUPFAM" id="SSF52172">
    <property type="entry name" value="CheY-like"/>
    <property type="match status" value="1"/>
</dbReference>
<keyword evidence="4 7" id="KW-0597">Phosphoprotein</keyword>
<dbReference type="EC" id="2.7.13.3" evidence="3"/>
<evidence type="ECO:0000256" key="3">
    <source>
        <dbReference type="ARBA" id="ARBA00012438"/>
    </source>
</evidence>
<feature type="domain" description="Histidine kinase" evidence="8">
    <location>
        <begin position="913"/>
        <end position="1198"/>
    </location>
</feature>
<dbReference type="InterPro" id="IPR003661">
    <property type="entry name" value="HisK_dim/P_dom"/>
</dbReference>
<dbReference type="InterPro" id="IPR043128">
    <property type="entry name" value="Rev_trsase/Diguanyl_cyclase"/>
</dbReference>
<dbReference type="GO" id="GO:0005886">
    <property type="term" value="C:plasma membrane"/>
    <property type="evidence" value="ECO:0007669"/>
    <property type="project" value="UniProtKB-SubCell"/>
</dbReference>
<dbReference type="SUPFAM" id="SSF55874">
    <property type="entry name" value="ATPase domain of HSP90 chaperone/DNA topoisomerase II/histidine kinase"/>
    <property type="match status" value="1"/>
</dbReference>
<dbReference type="SUPFAM" id="SSF55781">
    <property type="entry name" value="GAF domain-like"/>
    <property type="match status" value="1"/>
</dbReference>
<evidence type="ECO:0000256" key="4">
    <source>
        <dbReference type="ARBA" id="ARBA00022553"/>
    </source>
</evidence>
<keyword evidence="6" id="KW-0902">Two-component regulatory system</keyword>
<dbReference type="Pfam" id="PF00072">
    <property type="entry name" value="Response_reg"/>
    <property type="match status" value="1"/>
</dbReference>
<comment type="catalytic activity">
    <reaction evidence="1">
        <text>ATP + protein L-histidine = ADP + protein N-phospho-L-histidine.</text>
        <dbReference type="EC" id="2.7.13.3"/>
    </reaction>
</comment>
<protein>
    <recommendedName>
        <fullName evidence="3">histidine kinase</fullName>
        <ecNumber evidence="3">2.7.13.3</ecNumber>
    </recommendedName>
</protein>
<dbReference type="OrthoDB" id="3170569at2"/>
<dbReference type="PROSITE" id="PS50110">
    <property type="entry name" value="RESPONSE_REGULATORY"/>
    <property type="match status" value="1"/>
</dbReference>
<organism evidence="11 12">
    <name type="scientific">Senegalimassilia anaerobia</name>
    <dbReference type="NCBI Taxonomy" id="1473216"/>
    <lineage>
        <taxon>Bacteria</taxon>
        <taxon>Bacillati</taxon>
        <taxon>Actinomycetota</taxon>
        <taxon>Coriobacteriia</taxon>
        <taxon>Coriobacteriales</taxon>
        <taxon>Coriobacteriaceae</taxon>
        <taxon>Senegalimassilia</taxon>
    </lineage>
</organism>
<dbReference type="GO" id="GO:0000155">
    <property type="term" value="F:phosphorelay sensor kinase activity"/>
    <property type="evidence" value="ECO:0007669"/>
    <property type="project" value="InterPro"/>
</dbReference>
<dbReference type="InterPro" id="IPR001789">
    <property type="entry name" value="Sig_transdc_resp-reg_receiver"/>
</dbReference>
<dbReference type="InterPro" id="IPR036097">
    <property type="entry name" value="HisK_dim/P_sf"/>
</dbReference>
<feature type="domain" description="Response regulatory" evidence="9">
    <location>
        <begin position="1219"/>
        <end position="1340"/>
    </location>
</feature>
<reference evidence="11 12" key="1">
    <citation type="journal article" date="2018" name="Elife">
        <title>Discovery and characterization of a prevalent human gut bacterial enzyme sufficient for the inactivation of a family of plant toxins.</title>
        <authorList>
            <person name="Koppel N."/>
            <person name="Bisanz J.E."/>
            <person name="Pandelia M.E."/>
            <person name="Turnbaugh P.J."/>
            <person name="Balskus E.P."/>
        </authorList>
    </citation>
    <scope>NUCLEOTIDE SEQUENCE [LARGE SCALE GENOMIC DNA]</scope>
    <source>
        <strain evidence="12">anaerobia AP69FAA</strain>
    </source>
</reference>
<dbReference type="InterPro" id="IPR011006">
    <property type="entry name" value="CheY-like_superfamily"/>
</dbReference>
<name>A0A369L5B2_9ACTN</name>
<dbReference type="Pfam" id="PF00512">
    <property type="entry name" value="HisKA"/>
    <property type="match status" value="1"/>
</dbReference>
<evidence type="ECO:0000256" key="6">
    <source>
        <dbReference type="ARBA" id="ARBA00023012"/>
    </source>
</evidence>
<dbReference type="SMART" id="SM00388">
    <property type="entry name" value="HisKA"/>
    <property type="match status" value="1"/>
</dbReference>
<comment type="subcellular location">
    <subcellularLocation>
        <location evidence="2">Cell membrane</location>
    </subcellularLocation>
</comment>
<evidence type="ECO:0000259" key="10">
    <source>
        <dbReference type="PROSITE" id="PS50887"/>
    </source>
</evidence>
<feature type="domain" description="GGDEF" evidence="10">
    <location>
        <begin position="589"/>
        <end position="721"/>
    </location>
</feature>
<dbReference type="Pfam" id="PF00990">
    <property type="entry name" value="GGDEF"/>
    <property type="match status" value="1"/>
</dbReference>
<evidence type="ECO:0000259" key="9">
    <source>
        <dbReference type="PROSITE" id="PS50110"/>
    </source>
</evidence>
<gene>
    <name evidence="11" type="ORF">C1880_07425</name>
</gene>
<dbReference type="SMART" id="SM00267">
    <property type="entry name" value="GGDEF"/>
    <property type="match status" value="1"/>
</dbReference>
<dbReference type="InterPro" id="IPR004358">
    <property type="entry name" value="Sig_transdc_His_kin-like_C"/>
</dbReference>
<evidence type="ECO:0000256" key="5">
    <source>
        <dbReference type="ARBA" id="ARBA00022777"/>
    </source>
</evidence>
<dbReference type="PANTHER" id="PTHR45339">
    <property type="entry name" value="HYBRID SIGNAL TRANSDUCTION HISTIDINE KINASE J"/>
    <property type="match status" value="1"/>
</dbReference>
<dbReference type="Gene3D" id="3.30.450.20">
    <property type="entry name" value="PAS domain"/>
    <property type="match status" value="1"/>
</dbReference>
<comment type="caution">
    <text evidence="11">The sequence shown here is derived from an EMBL/GenBank/DDBJ whole genome shotgun (WGS) entry which is preliminary data.</text>
</comment>
<evidence type="ECO:0000256" key="1">
    <source>
        <dbReference type="ARBA" id="ARBA00000085"/>
    </source>
</evidence>
<dbReference type="SMART" id="SM00448">
    <property type="entry name" value="REC"/>
    <property type="match status" value="1"/>
</dbReference>
<proteinExistence type="predicted"/>
<evidence type="ECO:0000256" key="2">
    <source>
        <dbReference type="ARBA" id="ARBA00004236"/>
    </source>
</evidence>
<dbReference type="InterPro" id="IPR003594">
    <property type="entry name" value="HATPase_dom"/>
</dbReference>
<dbReference type="PROSITE" id="PS50887">
    <property type="entry name" value="GGDEF"/>
    <property type="match status" value="1"/>
</dbReference>
<sequence>MVSLAVIVLIQGALPISVLAFSGVKGTLEDNAISIDARAVDNRKVNLESAMVKSWAGISRETVALNSALSDQLAQSGLDVPGFLADNSQKEAFIANAFPRLLSVIGSNTTSGVYLILGNDGDLSVEQDHIGAFLRDSDPTGNSDSHSDLLLERGDKEIARNASIALDNTWAPKLHLAGSGVRSADDFFYKPYEAALQNPGADAKAMAYWSPPFVLEGNPSDSYRMIAYSVPLMLDGQVYGVLGIEVSTAYLADTCFPISELSGSEAGGYALALADGNGSYRIITGNGALYNAVNAEGPAFTLEETRNAGLMQVEGVTMGDQQVYAIAEPLKLYSGIVPYDDTGWAVVGLFSKDSIFAAGNSLYHRLGVTIGLTTIGCLVLVVLVSRAINRPLRELIDSVQGGMEKLHAFRTSVAEVDQLHDVILDLTEDGLEKQRKLNEEKERYRLAVKGTNDAFFTYHPETGAIEITNSPNDGEFDSTCFWDLFRRESANPEAVDAIEQAVNRMQETSIQVEVVTEHLPQGRWLEVSSSRVDDAASGQDCMVCVIHDIDDRKRREIESARKQELDPATTAYRFEPGMGVIAAARAGAAAGQLAAIEIDGFASIVRDYGIPFGDVLLNELTKVTRAFNLDKGNHDAILVRAGAGQFVCWVPGKHADDAVSEVAELQRRFAKLVRPGVLELGLHAGIASSSDVRSTHELLRRARTALQASMSHRAICACWEPSMDDAYGPKPFDPISSFNHVEDMTLPALTLNLLDRRLSLAAGMDLLMRRLNEKLDVTNLFITSFQEDYQTASVRYFFGPIPGIDESAVFPLSREAADTLQRFGEQGLVHPVSEMPIFAMSAKTRAYANGIAFPMMNVGKYSGSVFFLSNAGKTFNDDETANALREVGTIIQNRINQEELDQSAQAKSDFLARMSHEIRTPMNGIIGMTEIALKPEQSDERRVDCLNKVHASSLYLLDLLNGILDMTKIENNKMLLGDAPFSMSHVVEELNAVSAGRLAARNQKLVVDMRTQHDWFTGDALRLSQVLINLVGNAVKYSDDGGTITVTIEERAAIGGAGALAADCGAAGAGAAGALPAGREAANTGTQAAGDAAGTLPAGCEAAGADAQAAGIDVLTSGTRTASVYFAVTDRGVGIAEEDIERIFAKFEQVNTTDARQQGTGLGLAISNRIVLMMGDRIRANSRLGHGSTFYFEIPLAIADAADKSSCADAEQVDFTGKRALVAEDNELNMEIIAYVLDDMGFTVDKTTNGQEAVDAFEQSPAGRYDIVLMDVMMPVMDGLTAAHRIRSLDRADAADVPIVATSANAFAEDVKRSLASGMNAHVSKPINPEKLAKVLSKVMR</sequence>
<evidence type="ECO:0000313" key="11">
    <source>
        <dbReference type="EMBL" id="RDB55053.1"/>
    </source>
</evidence>
<dbReference type="RefSeq" id="WP_114620920.1">
    <property type="nucleotide sequence ID" value="NZ_PPTP01000006.1"/>
</dbReference>
<dbReference type="Proteomes" id="UP000253792">
    <property type="component" value="Unassembled WGS sequence"/>
</dbReference>
<dbReference type="PRINTS" id="PR00344">
    <property type="entry name" value="BCTRLSENSOR"/>
</dbReference>
<dbReference type="InterPro" id="IPR029787">
    <property type="entry name" value="Nucleotide_cyclase"/>
</dbReference>
<dbReference type="Gene3D" id="3.40.50.2300">
    <property type="match status" value="1"/>
</dbReference>
<evidence type="ECO:0000313" key="12">
    <source>
        <dbReference type="Proteomes" id="UP000253792"/>
    </source>
</evidence>
<dbReference type="InterPro" id="IPR036890">
    <property type="entry name" value="HATPase_C_sf"/>
</dbReference>
<dbReference type="InterPro" id="IPR000160">
    <property type="entry name" value="GGDEF_dom"/>
</dbReference>
<dbReference type="SMART" id="SM00387">
    <property type="entry name" value="HATPase_c"/>
    <property type="match status" value="1"/>
</dbReference>
<dbReference type="Pfam" id="PF02518">
    <property type="entry name" value="HATPase_c"/>
    <property type="match status" value="1"/>
</dbReference>
<dbReference type="SUPFAM" id="SSF55073">
    <property type="entry name" value="Nucleotide cyclase"/>
    <property type="match status" value="1"/>
</dbReference>